<dbReference type="AlphaFoldDB" id="A0AAD9UCQ2"/>
<feature type="chain" id="PRO_5042212940" evidence="3">
    <location>
        <begin position="21"/>
        <end position="278"/>
    </location>
</feature>
<sequence length="278" mass="31430">MSAVMILPLIIALWVGPGLGVKPPGVALDRVRRLELNVRREMNALERRLTDAFTKKLRQQNNTSSLFHVERFLKRLSGDLAAAAATEERKEDAIEQLQRRLAKQERRLHHVNSAIRRLQQTVSSATGQAGAGVTSGGRRRGDVTPRPFVSKYPAGECHVNTHLYLFTLDSSSFCFLQCCCVDGNTAVAGPDSAKRIPRMRAQAQWPYLLRRSIGNIRHARAKYPQNDHRACILFKNLRITIILKYLMSLCNNGDVVQDSANSCRIWARPNRVQRHRTQ</sequence>
<keyword evidence="5" id="KW-1185">Reference proteome</keyword>
<evidence type="ECO:0000256" key="3">
    <source>
        <dbReference type="SAM" id="SignalP"/>
    </source>
</evidence>
<evidence type="ECO:0000313" key="4">
    <source>
        <dbReference type="EMBL" id="KAK2184476.1"/>
    </source>
</evidence>
<comment type="caution">
    <text evidence="4">The sequence shown here is derived from an EMBL/GenBank/DDBJ whole genome shotgun (WGS) entry which is preliminary data.</text>
</comment>
<keyword evidence="1" id="KW-0175">Coiled coil</keyword>
<gene>
    <name evidence="4" type="ORF">NP493_265g02033</name>
</gene>
<evidence type="ECO:0000256" key="1">
    <source>
        <dbReference type="SAM" id="Coils"/>
    </source>
</evidence>
<reference evidence="4" key="1">
    <citation type="journal article" date="2023" name="Mol. Biol. Evol.">
        <title>Third-Generation Sequencing Reveals the Adaptive Role of the Epigenome in Three Deep-Sea Polychaetes.</title>
        <authorList>
            <person name="Perez M."/>
            <person name="Aroh O."/>
            <person name="Sun Y."/>
            <person name="Lan Y."/>
            <person name="Juniper S.K."/>
            <person name="Young C.R."/>
            <person name="Angers B."/>
            <person name="Qian P.Y."/>
        </authorList>
    </citation>
    <scope>NUCLEOTIDE SEQUENCE</scope>
    <source>
        <strain evidence="4">R07B-5</strain>
    </source>
</reference>
<name>A0AAD9UCQ2_RIDPI</name>
<keyword evidence="3" id="KW-0732">Signal</keyword>
<dbReference type="Proteomes" id="UP001209878">
    <property type="component" value="Unassembled WGS sequence"/>
</dbReference>
<organism evidence="4 5">
    <name type="scientific">Ridgeia piscesae</name>
    <name type="common">Tubeworm</name>
    <dbReference type="NCBI Taxonomy" id="27915"/>
    <lineage>
        <taxon>Eukaryota</taxon>
        <taxon>Metazoa</taxon>
        <taxon>Spiralia</taxon>
        <taxon>Lophotrochozoa</taxon>
        <taxon>Annelida</taxon>
        <taxon>Polychaeta</taxon>
        <taxon>Sedentaria</taxon>
        <taxon>Canalipalpata</taxon>
        <taxon>Sabellida</taxon>
        <taxon>Siboglinidae</taxon>
        <taxon>Ridgeia</taxon>
    </lineage>
</organism>
<feature type="region of interest" description="Disordered" evidence="2">
    <location>
        <begin position="125"/>
        <end position="144"/>
    </location>
</feature>
<protein>
    <submittedName>
        <fullName evidence="4">Uncharacterized protein</fullName>
    </submittedName>
</protein>
<dbReference type="EMBL" id="JAODUO010000264">
    <property type="protein sequence ID" value="KAK2184476.1"/>
    <property type="molecule type" value="Genomic_DNA"/>
</dbReference>
<accession>A0AAD9UCQ2</accession>
<feature type="signal peptide" evidence="3">
    <location>
        <begin position="1"/>
        <end position="20"/>
    </location>
</feature>
<evidence type="ECO:0000256" key="2">
    <source>
        <dbReference type="SAM" id="MobiDB-lite"/>
    </source>
</evidence>
<proteinExistence type="predicted"/>
<feature type="coiled-coil region" evidence="1">
    <location>
        <begin position="80"/>
        <end position="121"/>
    </location>
</feature>
<evidence type="ECO:0000313" key="5">
    <source>
        <dbReference type="Proteomes" id="UP001209878"/>
    </source>
</evidence>